<organism evidence="1 2">
    <name type="scientific">Tritrichomonas musculus</name>
    <dbReference type="NCBI Taxonomy" id="1915356"/>
    <lineage>
        <taxon>Eukaryota</taxon>
        <taxon>Metamonada</taxon>
        <taxon>Parabasalia</taxon>
        <taxon>Tritrichomonadida</taxon>
        <taxon>Tritrichomonadidae</taxon>
        <taxon>Tritrichomonas</taxon>
    </lineage>
</organism>
<comment type="caution">
    <text evidence="1">The sequence shown here is derived from an EMBL/GenBank/DDBJ whole genome shotgun (WGS) entry which is preliminary data.</text>
</comment>
<accession>A0ABR2KQ99</accession>
<evidence type="ECO:0000313" key="1">
    <source>
        <dbReference type="EMBL" id="KAK8893224.1"/>
    </source>
</evidence>
<dbReference type="InterPro" id="IPR011989">
    <property type="entry name" value="ARM-like"/>
</dbReference>
<name>A0ABR2KQ99_9EUKA</name>
<dbReference type="Proteomes" id="UP001470230">
    <property type="component" value="Unassembled WGS sequence"/>
</dbReference>
<protein>
    <submittedName>
        <fullName evidence="1">Uncharacterized protein</fullName>
    </submittedName>
</protein>
<proteinExistence type="predicted"/>
<dbReference type="InterPro" id="IPR016024">
    <property type="entry name" value="ARM-type_fold"/>
</dbReference>
<sequence length="486" mass="56831">MQNQKFDKNKSISANKLQFRDEEDNDFQNTDLSPDEINQRFQLLLEVDHQNPESEFLSKYFWNHPFIYDPGYVSLLMKFFEPQSQYGIKGVNSAARIFASFFHFKKKYVGENAMFVQYMNDSFYHIIWNYFTRAPYVMGIFEELLKLEYKLIKKGILQSSTAVKFLLDNKVFDVLKELLKPDYSYLDSVYSLVDAFHYYNCIRYVATLIPKICELTFNSKDKQHIKFGILCLETFGNLKAEIGLVILNDPNFIKKCGDFEDIDTLGEILRMIDFILRNPDSISENEYLYNNSSLIRTQIKDHNSFFLELIFKVLNIPNVSPEFIRVSLAILSHLYLSDKEVGEIIQIGFAKHLFDMIQMNIPFKAKISTISALGLLVECSNKEEMKFFIENGFINVISDFIDDLMNDIPHQIIDALEAINRFGETQQDCTDWNSLIFDNEPIVTALEKAENDEYRDPEDYMIPLIEHATSLLSRRYNEYLPENDAV</sequence>
<dbReference type="SUPFAM" id="SSF48371">
    <property type="entry name" value="ARM repeat"/>
    <property type="match status" value="1"/>
</dbReference>
<gene>
    <name evidence="1" type="ORF">M9Y10_021641</name>
</gene>
<reference evidence="1 2" key="1">
    <citation type="submission" date="2024-04" db="EMBL/GenBank/DDBJ databases">
        <title>Tritrichomonas musculus Genome.</title>
        <authorList>
            <person name="Alves-Ferreira E."/>
            <person name="Grigg M."/>
            <person name="Lorenzi H."/>
            <person name="Galac M."/>
        </authorList>
    </citation>
    <scope>NUCLEOTIDE SEQUENCE [LARGE SCALE GENOMIC DNA]</scope>
    <source>
        <strain evidence="1 2">EAF2021</strain>
    </source>
</reference>
<keyword evidence="2" id="KW-1185">Reference proteome</keyword>
<evidence type="ECO:0000313" key="2">
    <source>
        <dbReference type="Proteomes" id="UP001470230"/>
    </source>
</evidence>
<dbReference type="EMBL" id="JAPFFF010000003">
    <property type="protein sequence ID" value="KAK8893224.1"/>
    <property type="molecule type" value="Genomic_DNA"/>
</dbReference>
<dbReference type="Gene3D" id="1.25.10.10">
    <property type="entry name" value="Leucine-rich Repeat Variant"/>
    <property type="match status" value="1"/>
</dbReference>